<dbReference type="Proteomes" id="UP001163687">
    <property type="component" value="Chromosome"/>
</dbReference>
<evidence type="ECO:0000313" key="3">
    <source>
        <dbReference type="Proteomes" id="UP001163687"/>
    </source>
</evidence>
<accession>A0AA35CLA5</accession>
<name>A0AA35CLA5_9FIRM</name>
<dbReference type="Gene3D" id="3.30.300.130">
    <property type="entry name" value="Fe-S cluster assembly (FSCA)"/>
    <property type="match status" value="1"/>
</dbReference>
<evidence type="ECO:0000259" key="1">
    <source>
        <dbReference type="Pfam" id="PF01883"/>
    </source>
</evidence>
<sequence length="238" mass="27146">MRVEEVYARLQQVYDPELDRPVTDLGFISGVDVDGPVVRVRFRLPTYWCSPNFAYIMAEDIRDRVRELPWVSEVQVRLEDHFAADEVNAGVATGRPFGAAFSGLADGNLEDLRWLFRLKAFLARQERLVRLLIRRGLSDDEIVAMCVADLRRLAESDAEAGDLVDRYLGICREMGLEDLPTAPAFTRENGLLLNPAQLRDVLREARRTRISMEFNAQFCQGLLRTRYGSAEPETVQPR</sequence>
<gene>
    <name evidence="2" type="ORF">caldi_15980</name>
</gene>
<keyword evidence="3" id="KW-1185">Reference proteome</keyword>
<protein>
    <recommendedName>
        <fullName evidence="1">MIP18 family-like domain-containing protein</fullName>
    </recommendedName>
</protein>
<feature type="domain" description="MIP18 family-like" evidence="1">
    <location>
        <begin position="4"/>
        <end position="76"/>
    </location>
</feature>
<proteinExistence type="predicted"/>
<dbReference type="KEGG" id="cmic:caldi_15980"/>
<dbReference type="SUPFAM" id="SSF117916">
    <property type="entry name" value="Fe-S cluster assembly (FSCA) domain-like"/>
    <property type="match status" value="1"/>
</dbReference>
<dbReference type="InterPro" id="IPR034904">
    <property type="entry name" value="FSCA_dom_sf"/>
</dbReference>
<dbReference type="Pfam" id="PF01883">
    <property type="entry name" value="FeS_assembly_P"/>
    <property type="match status" value="1"/>
</dbReference>
<dbReference type="RefSeq" id="WP_264844529.1">
    <property type="nucleotide sequence ID" value="NZ_AP025628.1"/>
</dbReference>
<dbReference type="EMBL" id="AP025628">
    <property type="protein sequence ID" value="BDG60508.1"/>
    <property type="molecule type" value="Genomic_DNA"/>
</dbReference>
<reference evidence="2" key="1">
    <citation type="submission" date="2022-03" db="EMBL/GenBank/DDBJ databases">
        <title>Complete genome sequence of Caldinitratiruptor microaerophilus.</title>
        <authorList>
            <person name="Mukaiyama R."/>
            <person name="Nishiyama T."/>
            <person name="Ueda K."/>
        </authorList>
    </citation>
    <scope>NUCLEOTIDE SEQUENCE</scope>
    <source>
        <strain evidence="2">JCM 16183</strain>
    </source>
</reference>
<dbReference type="AlphaFoldDB" id="A0AA35CLA5"/>
<organism evidence="2 3">
    <name type="scientific">Caldinitratiruptor microaerophilus</name>
    <dbReference type="NCBI Taxonomy" id="671077"/>
    <lineage>
        <taxon>Bacteria</taxon>
        <taxon>Bacillati</taxon>
        <taxon>Bacillota</taxon>
        <taxon>Clostridia</taxon>
        <taxon>Eubacteriales</taxon>
        <taxon>Symbiobacteriaceae</taxon>
        <taxon>Caldinitratiruptor</taxon>
    </lineage>
</organism>
<evidence type="ECO:0000313" key="2">
    <source>
        <dbReference type="EMBL" id="BDG60508.1"/>
    </source>
</evidence>
<dbReference type="InterPro" id="IPR002744">
    <property type="entry name" value="MIP18-like"/>
</dbReference>